<evidence type="ECO:0000313" key="3">
    <source>
        <dbReference type="Proteomes" id="UP000244309"/>
    </source>
</evidence>
<comment type="caution">
    <text evidence="2">The sequence shown here is derived from an EMBL/GenBank/DDBJ whole genome shotgun (WGS) entry which is preliminary data.</text>
</comment>
<evidence type="ECO:0000313" key="2">
    <source>
        <dbReference type="EMBL" id="PVH22514.1"/>
    </source>
</evidence>
<dbReference type="Proteomes" id="UP000244309">
    <property type="component" value="Unassembled WGS sequence"/>
</dbReference>
<feature type="compositionally biased region" description="Polar residues" evidence="1">
    <location>
        <begin position="154"/>
        <end position="172"/>
    </location>
</feature>
<feature type="region of interest" description="Disordered" evidence="1">
    <location>
        <begin position="154"/>
        <end position="196"/>
    </location>
</feature>
<proteinExistence type="predicted"/>
<dbReference type="EMBL" id="PKFO01000008">
    <property type="protein sequence ID" value="PVH22514.1"/>
    <property type="molecule type" value="Genomic_DNA"/>
</dbReference>
<keyword evidence="3" id="KW-1185">Reference proteome</keyword>
<name>A0A2V1AXJ5_9ASCO</name>
<dbReference type="RefSeq" id="XP_025343454.1">
    <property type="nucleotide sequence ID" value="XM_025488687.1"/>
</dbReference>
<dbReference type="GeneID" id="37010413"/>
<dbReference type="VEuPathDB" id="FungiDB:CXQ85_005083"/>
<evidence type="ECO:0000256" key="1">
    <source>
        <dbReference type="SAM" id="MobiDB-lite"/>
    </source>
</evidence>
<organism evidence="2 3">
    <name type="scientific">Candidozyma haemuli</name>
    <dbReference type="NCBI Taxonomy" id="45357"/>
    <lineage>
        <taxon>Eukaryota</taxon>
        <taxon>Fungi</taxon>
        <taxon>Dikarya</taxon>
        <taxon>Ascomycota</taxon>
        <taxon>Saccharomycotina</taxon>
        <taxon>Pichiomycetes</taxon>
        <taxon>Metschnikowiaceae</taxon>
        <taxon>Candidozyma</taxon>
    </lineage>
</organism>
<reference evidence="2 3" key="1">
    <citation type="submission" date="2017-12" db="EMBL/GenBank/DDBJ databases">
        <title>Genome Sequence of a Multidrug-Resistant Candida haemulonii Isolate from a Patient with Chronic Leg Ulcers in Israel.</title>
        <authorList>
            <person name="Chow N.A."/>
            <person name="Gade L."/>
            <person name="Batra D."/>
            <person name="Rowe L.A."/>
            <person name="Ben-Ami R."/>
            <person name="Loparev V.N."/>
            <person name="Litvintseva A.P."/>
        </authorList>
    </citation>
    <scope>NUCLEOTIDE SEQUENCE [LARGE SCALE GENOMIC DNA]</scope>
    <source>
        <strain evidence="2 3">B11899</strain>
    </source>
</reference>
<gene>
    <name evidence="2" type="ORF">CXQ85_005083</name>
</gene>
<accession>A0A2V1AXJ5</accession>
<protein>
    <submittedName>
        <fullName evidence="2">Uncharacterized protein</fullName>
    </submittedName>
</protein>
<dbReference type="AlphaFoldDB" id="A0A2V1AXJ5"/>
<sequence length="351" mass="39079">MHRLNFINRSYVFAPAASALKDFSFASAPTQHPNLGAPLTKQFSSTSRLVGTFFANQSKLRLNGSPRSTFSGHVSKPDTKSGYQQSRKCFDQIGVFQSCKSFVKVFKPFDEEVTEVMETPALNAGSIIKLGLANQKPAIVSLEPLRALFKPSTFLQHPSNQSPTNESASTASVVEADAPVTEPEVPTEPDVPSEPEVPTEHELQVAEPEAPAIDEWQVVKPRKTKKAFVPKPIQGESIPSALLSMTKQVNPPAKKLNLEDFKTNLQSLSNIKKYNIFENLEVEEVPEPVKAPQPLHIEPSPPKLLREFKLREFKCRRATSDHEVEAAPPKLVREFKLREFKLKPRSDKTDS</sequence>